<feature type="coiled-coil region" evidence="11">
    <location>
        <begin position="478"/>
        <end position="527"/>
    </location>
</feature>
<dbReference type="NCBIfam" id="TIGR02350">
    <property type="entry name" value="prok_dnaK"/>
    <property type="match status" value="1"/>
</dbReference>
<dbReference type="InterPro" id="IPR029048">
    <property type="entry name" value="HSP70_C_sf"/>
</dbReference>
<feature type="compositionally biased region" description="Low complexity" evidence="12">
    <location>
        <begin position="566"/>
        <end position="591"/>
    </location>
</feature>
<dbReference type="PANTHER" id="PTHR19375">
    <property type="entry name" value="HEAT SHOCK PROTEIN 70KDA"/>
    <property type="match status" value="1"/>
</dbReference>
<dbReference type="SUPFAM" id="SSF100934">
    <property type="entry name" value="Heat shock protein 70kD (HSP70), C-terminal subdomain"/>
    <property type="match status" value="1"/>
</dbReference>
<dbReference type="InterPro" id="IPR043129">
    <property type="entry name" value="ATPase_NBD"/>
</dbReference>
<evidence type="ECO:0000256" key="8">
    <source>
        <dbReference type="ARBA" id="ARBA00023186"/>
    </source>
</evidence>
<dbReference type="SUPFAM" id="SSF100920">
    <property type="entry name" value="Heat shock protein 70kD (HSP70), peptide-binding domain"/>
    <property type="match status" value="1"/>
</dbReference>
<keyword evidence="7 9" id="KW-0346">Stress response</keyword>
<dbReference type="InterPro" id="IPR013126">
    <property type="entry name" value="Hsp_70_fam"/>
</dbReference>
<dbReference type="PROSITE" id="PS00329">
    <property type="entry name" value="HSP70_2"/>
    <property type="match status" value="1"/>
</dbReference>
<dbReference type="InterPro" id="IPR018181">
    <property type="entry name" value="Heat_shock_70_CS"/>
</dbReference>
<dbReference type="Pfam" id="PF00012">
    <property type="entry name" value="HSP70"/>
    <property type="match status" value="1"/>
</dbReference>
<keyword evidence="4 9" id="KW-0597">Phosphoprotein</keyword>
<protein>
    <recommendedName>
        <fullName evidence="3 9">Chaperone protein DnaK</fullName>
    </recommendedName>
    <alternativeName>
        <fullName evidence="9">HSP70</fullName>
    </alternativeName>
    <alternativeName>
        <fullName evidence="9">Heat shock 70 kDa protein</fullName>
    </alternativeName>
    <alternativeName>
        <fullName evidence="9">Heat shock protein 70</fullName>
    </alternativeName>
</protein>
<dbReference type="EMBL" id="VUNM01000002">
    <property type="protein sequence ID" value="MST88295.1"/>
    <property type="molecule type" value="Genomic_DNA"/>
</dbReference>
<dbReference type="AlphaFoldDB" id="A0A844FRM6"/>
<keyword evidence="8 9" id="KW-0143">Chaperone</keyword>
<accession>A0A844FRM6</accession>
<keyword evidence="11" id="KW-0175">Coiled coil</keyword>
<dbReference type="InterPro" id="IPR029047">
    <property type="entry name" value="HSP70_peptide-bd_sf"/>
</dbReference>
<evidence type="ECO:0000256" key="11">
    <source>
        <dbReference type="SAM" id="Coils"/>
    </source>
</evidence>
<dbReference type="FunFam" id="3.30.420.40:FF:000071">
    <property type="entry name" value="Molecular chaperone DnaK"/>
    <property type="match status" value="1"/>
</dbReference>
<dbReference type="Gene3D" id="2.60.34.10">
    <property type="entry name" value="Substrate Binding Domain Of DNAk, Chain A, domain 1"/>
    <property type="match status" value="1"/>
</dbReference>
<evidence type="ECO:0000256" key="7">
    <source>
        <dbReference type="ARBA" id="ARBA00023016"/>
    </source>
</evidence>
<dbReference type="Proteomes" id="UP000442619">
    <property type="component" value="Unassembled WGS sequence"/>
</dbReference>
<evidence type="ECO:0000256" key="6">
    <source>
        <dbReference type="ARBA" id="ARBA00022840"/>
    </source>
</evidence>
<feature type="modified residue" description="Phosphothreonine; by autocatalysis" evidence="9">
    <location>
        <position position="174"/>
    </location>
</feature>
<dbReference type="FunFam" id="2.60.34.10:FF:000014">
    <property type="entry name" value="Chaperone protein DnaK HSP70"/>
    <property type="match status" value="1"/>
</dbReference>
<gene>
    <name evidence="9 13" type="primary">dnaK</name>
    <name evidence="13" type="ORF">FYJ79_01560</name>
</gene>
<evidence type="ECO:0000256" key="4">
    <source>
        <dbReference type="ARBA" id="ARBA00022553"/>
    </source>
</evidence>
<name>A0A844FRM6_9FIRM</name>
<dbReference type="FunFam" id="1.20.1270.10:FF:000001">
    <property type="entry name" value="Molecular chaperone DnaK"/>
    <property type="match status" value="1"/>
</dbReference>
<dbReference type="Gene3D" id="3.30.420.40">
    <property type="match status" value="2"/>
</dbReference>
<dbReference type="RefSeq" id="WP_154514235.1">
    <property type="nucleotide sequence ID" value="NZ_JAQXUV010000048.1"/>
</dbReference>
<evidence type="ECO:0000256" key="3">
    <source>
        <dbReference type="ARBA" id="ARBA00014415"/>
    </source>
</evidence>
<evidence type="ECO:0000256" key="1">
    <source>
        <dbReference type="ARBA" id="ARBA00002290"/>
    </source>
</evidence>
<dbReference type="Gene3D" id="3.90.640.10">
    <property type="entry name" value="Actin, Chain A, domain 4"/>
    <property type="match status" value="1"/>
</dbReference>
<dbReference type="PRINTS" id="PR00301">
    <property type="entry name" value="HEATSHOCK70"/>
</dbReference>
<dbReference type="GO" id="GO:0005524">
    <property type="term" value="F:ATP binding"/>
    <property type="evidence" value="ECO:0007669"/>
    <property type="project" value="UniProtKB-UniRule"/>
</dbReference>
<evidence type="ECO:0000256" key="12">
    <source>
        <dbReference type="SAM" id="MobiDB-lite"/>
    </source>
</evidence>
<dbReference type="HAMAP" id="MF_00332">
    <property type="entry name" value="DnaK"/>
    <property type="match status" value="1"/>
</dbReference>
<keyword evidence="14" id="KW-1185">Reference proteome</keyword>
<evidence type="ECO:0000313" key="13">
    <source>
        <dbReference type="EMBL" id="MST88295.1"/>
    </source>
</evidence>
<comment type="function">
    <text evidence="1 9">Acts as a chaperone.</text>
</comment>
<keyword evidence="5 9" id="KW-0547">Nucleotide-binding</keyword>
<sequence length="607" mass="65584">MSNKIIGIDLGTTNSCVSVMENGEAKVIANPEGSRTTPSVVAFKNGEIIVGEAAKRQAITNPDTVSSIKRHMGTNYKVHVNGKDYTPEEISAMILQNLKATAEAYLGEKVDKAVITVPAYFNDAQRQATKDAGKIAGLDVQRIINEPTAAALAFGIDKIDKEQKVLVYDLGGGTFDVSILDLADGTFEVLATAGNNHLGGDDFDKKIMDWMVAEFKKDQGIDLSNDKMAMQRVKDAAEKAKKDLSGMMQTQISLPFISAGANGPVHLEMTLTRAKFDELTSDLVAATEGPVRQALSDAGVTPNDIDEVLLVGGSTRIIAVQESVKRLLGKEPNKSVNPDEVVSMGASIQGGVIAGDVKDVLLLDVTPLSLGIETMGGVMTVLIPRNTTIPTEKSQIFSTAADNQPAVDINVLQGERSMAKDNKQLGLFKLDGIEPAPRGVPQIQVTFNIDVNGIVNVKAKDMKTNKEQSITIQNSTGLSDEEIDRMVKEAEANKAEDEKMKKDIETKNKAEQMINEIDKALNEQGDKIDANQKQQATALRDELKKALDANDIDTLNNKMSELEQMAQQMASYQYQQANANANTNANQSSDNAHNDDDVVDADFTEKN</sequence>
<evidence type="ECO:0000256" key="2">
    <source>
        <dbReference type="ARBA" id="ARBA00007381"/>
    </source>
</evidence>
<dbReference type="GO" id="GO:0140662">
    <property type="term" value="F:ATP-dependent protein folding chaperone"/>
    <property type="evidence" value="ECO:0007669"/>
    <property type="project" value="InterPro"/>
</dbReference>
<comment type="induction">
    <text evidence="9">By stress conditions e.g. heat shock.</text>
</comment>
<dbReference type="PROSITE" id="PS00297">
    <property type="entry name" value="HSP70_1"/>
    <property type="match status" value="1"/>
</dbReference>
<dbReference type="SUPFAM" id="SSF53067">
    <property type="entry name" value="Actin-like ATPase domain"/>
    <property type="match status" value="2"/>
</dbReference>
<dbReference type="Gene3D" id="1.20.1270.10">
    <property type="match status" value="1"/>
</dbReference>
<reference evidence="13 14" key="1">
    <citation type="submission" date="2019-08" db="EMBL/GenBank/DDBJ databases">
        <title>In-depth cultivation of the pig gut microbiome towards novel bacterial diversity and tailored functional studies.</title>
        <authorList>
            <person name="Wylensek D."/>
            <person name="Hitch T.C.A."/>
            <person name="Clavel T."/>
        </authorList>
    </citation>
    <scope>NUCLEOTIDE SEQUENCE [LARGE SCALE GENOMIC DNA]</scope>
    <source>
        <strain evidence="13 14">CA-Schmier-601-WT-3</strain>
    </source>
</reference>
<proteinExistence type="evidence at transcript level"/>
<dbReference type="InterPro" id="IPR012725">
    <property type="entry name" value="Chaperone_DnaK"/>
</dbReference>
<keyword evidence="6 9" id="KW-0067">ATP-binding</keyword>
<comment type="similarity">
    <text evidence="2 9 10">Belongs to the heat shock protein 70 family.</text>
</comment>
<evidence type="ECO:0000313" key="14">
    <source>
        <dbReference type="Proteomes" id="UP000442619"/>
    </source>
</evidence>
<comment type="caution">
    <text evidence="13">The sequence shown here is derived from an EMBL/GenBank/DDBJ whole genome shotgun (WGS) entry which is preliminary data.</text>
</comment>
<dbReference type="CDD" id="cd10234">
    <property type="entry name" value="ASKHA_NBD_HSP70_DnaK-like"/>
    <property type="match status" value="1"/>
</dbReference>
<evidence type="ECO:0000256" key="9">
    <source>
        <dbReference type="HAMAP-Rule" id="MF_00332"/>
    </source>
</evidence>
<dbReference type="NCBIfam" id="NF001413">
    <property type="entry name" value="PRK00290.1"/>
    <property type="match status" value="1"/>
</dbReference>
<evidence type="ECO:0000256" key="10">
    <source>
        <dbReference type="RuleBase" id="RU003322"/>
    </source>
</evidence>
<feature type="compositionally biased region" description="Acidic residues" evidence="12">
    <location>
        <begin position="597"/>
        <end position="607"/>
    </location>
</feature>
<dbReference type="GO" id="GO:0051082">
    <property type="term" value="F:unfolded protein binding"/>
    <property type="evidence" value="ECO:0007669"/>
    <property type="project" value="InterPro"/>
</dbReference>
<evidence type="ECO:0000256" key="5">
    <source>
        <dbReference type="ARBA" id="ARBA00022741"/>
    </source>
</evidence>
<feature type="region of interest" description="Disordered" evidence="12">
    <location>
        <begin position="566"/>
        <end position="607"/>
    </location>
</feature>
<organism evidence="13 14">
    <name type="scientific">Sharpea porci</name>
    <dbReference type="NCBI Taxonomy" id="2652286"/>
    <lineage>
        <taxon>Bacteria</taxon>
        <taxon>Bacillati</taxon>
        <taxon>Bacillota</taxon>
        <taxon>Erysipelotrichia</taxon>
        <taxon>Erysipelotrichales</taxon>
        <taxon>Coprobacillaceae</taxon>
        <taxon>Sharpea</taxon>
    </lineage>
</organism>
<dbReference type="FunFam" id="3.90.640.10:FF:000003">
    <property type="entry name" value="Molecular chaperone DnaK"/>
    <property type="match status" value="1"/>
</dbReference>